<feature type="region of interest" description="Disordered" evidence="1">
    <location>
        <begin position="325"/>
        <end position="347"/>
    </location>
</feature>
<keyword evidence="3" id="KW-1185">Reference proteome</keyword>
<dbReference type="Gene3D" id="2.60.200.60">
    <property type="match status" value="1"/>
</dbReference>
<dbReference type="Pfam" id="PF05488">
    <property type="entry name" value="PAAR_motif"/>
    <property type="match status" value="1"/>
</dbReference>
<evidence type="ECO:0000256" key="1">
    <source>
        <dbReference type="SAM" id="MobiDB-lite"/>
    </source>
</evidence>
<feature type="region of interest" description="Disordered" evidence="1">
    <location>
        <begin position="26"/>
        <end position="74"/>
    </location>
</feature>
<dbReference type="Proteomes" id="UP001379533">
    <property type="component" value="Chromosome"/>
</dbReference>
<dbReference type="InterPro" id="IPR008727">
    <property type="entry name" value="PAAR_motif"/>
</dbReference>
<sequence>MSLSDTAMAGLAQDVQNAVAPFKAAAEGGAAPAGGQGGVGGGGAGGAGGAGGGPGGSSGSGDEPPPRPQNASRRCQEVAGGVMGLLSLPIEMANTGVAMATAGVASLFPHLPAATMGSMYVAPPHGHMHPPSFTPPATPSPIPLPSFGVVCLGCSPKVLVNYLPAARAGDIGFALTCVGLMPMFEIKTGSSQVFFGGMRAARMLDFAQACFPSEGGPVRAALKGMLSVGTAVGVLGIAADIADAAEEPDPEMAKADAIAAAIDAAAMAIDAAAMAISASMGSDMAVPPSRGVVLTGMPNVLVGGFPMPNIPDPMQKLLKKLKGKFKKKKPEEGGGPEMPGGCRCKAG</sequence>
<protein>
    <submittedName>
        <fullName evidence="2">PAAR domain-containing protein</fullName>
    </submittedName>
</protein>
<proteinExistence type="predicted"/>
<dbReference type="EMBL" id="CP089982">
    <property type="protein sequence ID" value="WXA96845.1"/>
    <property type="molecule type" value="Genomic_DNA"/>
</dbReference>
<reference evidence="2 3" key="1">
    <citation type="submission" date="2021-12" db="EMBL/GenBank/DDBJ databases">
        <title>Discovery of the Pendulisporaceae a myxobacterial family with distinct sporulation behavior and unique specialized metabolism.</title>
        <authorList>
            <person name="Garcia R."/>
            <person name="Popoff A."/>
            <person name="Bader C.D."/>
            <person name="Loehr J."/>
            <person name="Walesch S."/>
            <person name="Walt C."/>
            <person name="Boldt J."/>
            <person name="Bunk B."/>
            <person name="Haeckl F.J.F.P.J."/>
            <person name="Gunesch A.P."/>
            <person name="Birkelbach J."/>
            <person name="Nuebel U."/>
            <person name="Pietschmann T."/>
            <person name="Bach T."/>
            <person name="Mueller R."/>
        </authorList>
    </citation>
    <scope>NUCLEOTIDE SEQUENCE [LARGE SCALE GENOMIC DNA]</scope>
    <source>
        <strain evidence="2 3">MSr12523</strain>
    </source>
</reference>
<gene>
    <name evidence="2" type="ORF">LZC95_08345</name>
</gene>
<accession>A0ABZ2KIG0</accession>
<organism evidence="2 3">
    <name type="scientific">Pendulispora brunnea</name>
    <dbReference type="NCBI Taxonomy" id="2905690"/>
    <lineage>
        <taxon>Bacteria</taxon>
        <taxon>Pseudomonadati</taxon>
        <taxon>Myxococcota</taxon>
        <taxon>Myxococcia</taxon>
        <taxon>Myxococcales</taxon>
        <taxon>Sorangiineae</taxon>
        <taxon>Pendulisporaceae</taxon>
        <taxon>Pendulispora</taxon>
    </lineage>
</organism>
<dbReference type="CDD" id="cd14740">
    <property type="entry name" value="PAAR_4"/>
    <property type="match status" value="1"/>
</dbReference>
<name>A0ABZ2KIG0_9BACT</name>
<feature type="compositionally biased region" description="Gly residues" evidence="1">
    <location>
        <begin position="31"/>
        <end position="59"/>
    </location>
</feature>
<evidence type="ECO:0000313" key="2">
    <source>
        <dbReference type="EMBL" id="WXA96845.1"/>
    </source>
</evidence>
<evidence type="ECO:0000313" key="3">
    <source>
        <dbReference type="Proteomes" id="UP001379533"/>
    </source>
</evidence>
<dbReference type="RefSeq" id="WP_394847461.1">
    <property type="nucleotide sequence ID" value="NZ_CP089982.1"/>
</dbReference>